<dbReference type="RefSeq" id="WP_112223240.1">
    <property type="nucleotide sequence ID" value="NZ_CP196859.1"/>
</dbReference>
<dbReference type="InterPro" id="IPR051476">
    <property type="entry name" value="Bac_ResReg_Asp_Phosphatase"/>
</dbReference>
<dbReference type="PANTHER" id="PTHR46630">
    <property type="entry name" value="TETRATRICOPEPTIDE REPEAT PROTEIN 29"/>
    <property type="match status" value="1"/>
</dbReference>
<dbReference type="Proteomes" id="UP000251002">
    <property type="component" value="Unassembled WGS sequence"/>
</dbReference>
<dbReference type="SUPFAM" id="SSF48452">
    <property type="entry name" value="TPR-like"/>
    <property type="match status" value="1"/>
</dbReference>
<comment type="similarity">
    <text evidence="5">Belongs to the Rap family.</text>
</comment>
<dbReference type="EMBL" id="QLZR01000002">
    <property type="protein sequence ID" value="RAZ79672.1"/>
    <property type="molecule type" value="Genomic_DNA"/>
</dbReference>
<sequence>MTMLRETSSSSTIYKSEGGRTYKSEFENYGRGLRVKYHRIEQGLSLKELAAGNLSQENLRLAEMEQFPLEDKVYKKLCLRLGIPLDPFVLPLVETGILELKSLLTHIKSRSKMIEAFDNVQNQKKDHLKEIYRIELLIHTIRYYVVTGDVSAALETYEKACKFKDLMNSQQLFFLNKYRGNICYSEGNYLEALNIYKSCLTSAPLDLPSPEMADLLYTLGITSGHLVEPLDAVSYAGKALELYQDMFYPKRIAECHICIGLAEHKTRNFKNGFNHMQKAAMVVEEVHLPELEFLIEYNLGYFYFQFQDFESTIRHVEKCLKTSESGSIINEIRCYTSLIKANFELGRKDKALEWCEVGTQTTFEMEESTLSNKVVADVFNQFHLMKSLIYENHERFEYLAEMEILPLFASNGYDTEYAYYCTLVANYYREVGQKEKAMELYRKSGDIYRKVISIS</sequence>
<keyword evidence="2" id="KW-0963">Cytoplasm</keyword>
<evidence type="ECO:0000313" key="6">
    <source>
        <dbReference type="EMBL" id="RAZ79672.1"/>
    </source>
</evidence>
<comment type="caution">
    <text evidence="6">The sequence shown here is derived from an EMBL/GenBank/DDBJ whole genome shotgun (WGS) entry which is preliminary data.</text>
</comment>
<proteinExistence type="inferred from homology"/>
<dbReference type="AlphaFoldDB" id="A0A365L2Q7"/>
<name>A0A365L2Q7_9BACL</name>
<protein>
    <submittedName>
        <fullName evidence="6">Uncharacterized protein</fullName>
    </submittedName>
</protein>
<dbReference type="PANTHER" id="PTHR46630:SF1">
    <property type="entry name" value="TETRATRICOPEPTIDE REPEAT PROTEIN 29"/>
    <property type="match status" value="1"/>
</dbReference>
<dbReference type="SUPFAM" id="SSF47413">
    <property type="entry name" value="lambda repressor-like DNA-binding domains"/>
    <property type="match status" value="1"/>
</dbReference>
<dbReference type="InterPro" id="IPR010982">
    <property type="entry name" value="Lambda_DNA-bd_dom_sf"/>
</dbReference>
<evidence type="ECO:0000256" key="1">
    <source>
        <dbReference type="ARBA" id="ARBA00004496"/>
    </source>
</evidence>
<keyword evidence="3" id="KW-0677">Repeat</keyword>
<evidence type="ECO:0000313" key="7">
    <source>
        <dbReference type="Proteomes" id="UP000251002"/>
    </source>
</evidence>
<evidence type="ECO:0000256" key="4">
    <source>
        <dbReference type="ARBA" id="ARBA00022803"/>
    </source>
</evidence>
<keyword evidence="4" id="KW-0802">TPR repeat</keyword>
<evidence type="ECO:0000256" key="5">
    <source>
        <dbReference type="ARBA" id="ARBA00038253"/>
    </source>
</evidence>
<accession>A0A365L2Q7</accession>
<keyword evidence="7" id="KW-1185">Reference proteome</keyword>
<gene>
    <name evidence="6" type="ORF">DP120_08745</name>
</gene>
<dbReference type="GO" id="GO:0003677">
    <property type="term" value="F:DNA binding"/>
    <property type="evidence" value="ECO:0007669"/>
    <property type="project" value="InterPro"/>
</dbReference>
<reference evidence="6 7" key="1">
    <citation type="submission" date="2018-06" db="EMBL/GenBank/DDBJ databases">
        <title>The draft genome sequences of strains SCU63 and S1.</title>
        <authorList>
            <person name="Gan L."/>
        </authorList>
    </citation>
    <scope>NUCLEOTIDE SEQUENCE [LARGE SCALE GENOMIC DNA]</scope>
    <source>
        <strain evidence="6 7">SCU63</strain>
    </source>
</reference>
<dbReference type="GO" id="GO:0005737">
    <property type="term" value="C:cytoplasm"/>
    <property type="evidence" value="ECO:0007669"/>
    <property type="project" value="UniProtKB-SubCell"/>
</dbReference>
<evidence type="ECO:0000256" key="3">
    <source>
        <dbReference type="ARBA" id="ARBA00022737"/>
    </source>
</evidence>
<dbReference type="Gene3D" id="1.25.40.10">
    <property type="entry name" value="Tetratricopeptide repeat domain"/>
    <property type="match status" value="1"/>
</dbReference>
<dbReference type="InterPro" id="IPR011990">
    <property type="entry name" value="TPR-like_helical_dom_sf"/>
</dbReference>
<dbReference type="InterPro" id="IPR019734">
    <property type="entry name" value="TPR_rpt"/>
</dbReference>
<evidence type="ECO:0000256" key="2">
    <source>
        <dbReference type="ARBA" id="ARBA00022490"/>
    </source>
</evidence>
<dbReference type="SMART" id="SM00028">
    <property type="entry name" value="TPR"/>
    <property type="match status" value="5"/>
</dbReference>
<organism evidence="6 7">
    <name type="scientific">Planococcus halotolerans</name>
    <dbReference type="NCBI Taxonomy" id="2233542"/>
    <lineage>
        <taxon>Bacteria</taxon>
        <taxon>Bacillati</taxon>
        <taxon>Bacillota</taxon>
        <taxon>Bacilli</taxon>
        <taxon>Bacillales</taxon>
        <taxon>Caryophanaceae</taxon>
        <taxon>Planococcus</taxon>
    </lineage>
</organism>
<comment type="subcellular location">
    <subcellularLocation>
        <location evidence="1">Cytoplasm</location>
    </subcellularLocation>
</comment>